<reference evidence="1" key="1">
    <citation type="submission" date="2014-11" db="EMBL/GenBank/DDBJ databases">
        <authorList>
            <person name="Amaro Gonzalez C."/>
        </authorList>
    </citation>
    <scope>NUCLEOTIDE SEQUENCE</scope>
</reference>
<dbReference type="EMBL" id="GBXM01039685">
    <property type="protein sequence ID" value="JAH68892.1"/>
    <property type="molecule type" value="Transcribed_RNA"/>
</dbReference>
<proteinExistence type="predicted"/>
<name>A0A0E9USV0_ANGAN</name>
<reference evidence="1" key="2">
    <citation type="journal article" date="2015" name="Fish Shellfish Immunol.">
        <title>Early steps in the European eel (Anguilla anguilla)-Vibrio vulnificus interaction in the gills: Role of the RtxA13 toxin.</title>
        <authorList>
            <person name="Callol A."/>
            <person name="Pajuelo D."/>
            <person name="Ebbesson L."/>
            <person name="Teles M."/>
            <person name="MacKenzie S."/>
            <person name="Amaro C."/>
        </authorList>
    </citation>
    <scope>NUCLEOTIDE SEQUENCE</scope>
</reference>
<dbReference type="AlphaFoldDB" id="A0A0E9USV0"/>
<sequence>MRRVREATQFVLYTAAYQSCSQPWAW</sequence>
<accession>A0A0E9USV0</accession>
<protein>
    <submittedName>
        <fullName evidence="1">Uncharacterized protein</fullName>
    </submittedName>
</protein>
<evidence type="ECO:0000313" key="1">
    <source>
        <dbReference type="EMBL" id="JAH68892.1"/>
    </source>
</evidence>
<organism evidence="1">
    <name type="scientific">Anguilla anguilla</name>
    <name type="common">European freshwater eel</name>
    <name type="synonym">Muraena anguilla</name>
    <dbReference type="NCBI Taxonomy" id="7936"/>
    <lineage>
        <taxon>Eukaryota</taxon>
        <taxon>Metazoa</taxon>
        <taxon>Chordata</taxon>
        <taxon>Craniata</taxon>
        <taxon>Vertebrata</taxon>
        <taxon>Euteleostomi</taxon>
        <taxon>Actinopterygii</taxon>
        <taxon>Neopterygii</taxon>
        <taxon>Teleostei</taxon>
        <taxon>Anguilliformes</taxon>
        <taxon>Anguillidae</taxon>
        <taxon>Anguilla</taxon>
    </lineage>
</organism>